<name>A0A5P8KIR2_9ACTN</name>
<feature type="domain" description="Transposase IS701-like DDE" evidence="1">
    <location>
        <begin position="22"/>
        <end position="245"/>
    </location>
</feature>
<dbReference type="Proteomes" id="UP000327294">
    <property type="component" value="Chromosome"/>
</dbReference>
<protein>
    <submittedName>
        <fullName evidence="2">Transposase</fullName>
    </submittedName>
</protein>
<accession>A0A5P8KIR2</accession>
<dbReference type="InterPro" id="IPR038721">
    <property type="entry name" value="IS701-like_DDE_dom"/>
</dbReference>
<evidence type="ECO:0000313" key="3">
    <source>
        <dbReference type="Proteomes" id="UP000327294"/>
    </source>
</evidence>
<dbReference type="KEGG" id="sphv:F9278_07530"/>
<dbReference type="Pfam" id="PF13546">
    <property type="entry name" value="DDE_5"/>
    <property type="match status" value="1"/>
</dbReference>
<evidence type="ECO:0000313" key="2">
    <source>
        <dbReference type="EMBL" id="QFR02420.1"/>
    </source>
</evidence>
<gene>
    <name evidence="2" type="ORF">F9278_07530</name>
</gene>
<reference evidence="2 3" key="1">
    <citation type="submission" date="2019-10" db="EMBL/GenBank/DDBJ databases">
        <title>Streptomyces sp. strain GY16 isolated from leaves of Broussonetia papyrifera.</title>
        <authorList>
            <person name="Mo P."/>
        </authorList>
    </citation>
    <scope>NUCLEOTIDE SEQUENCE [LARGE SCALE GENOMIC DNA]</scope>
    <source>
        <strain evidence="2 3">GY16</strain>
    </source>
</reference>
<dbReference type="SUPFAM" id="SSF53098">
    <property type="entry name" value="Ribonuclease H-like"/>
    <property type="match status" value="1"/>
</dbReference>
<evidence type="ECO:0000259" key="1">
    <source>
        <dbReference type="Pfam" id="PF13546"/>
    </source>
</evidence>
<proteinExistence type="predicted"/>
<keyword evidence="3" id="KW-1185">Reference proteome</keyword>
<organism evidence="2 3">
    <name type="scientific">Streptomyces phaeolivaceus</name>
    <dbReference type="NCBI Taxonomy" id="2653200"/>
    <lineage>
        <taxon>Bacteria</taxon>
        <taxon>Bacillati</taxon>
        <taxon>Actinomycetota</taxon>
        <taxon>Actinomycetes</taxon>
        <taxon>Kitasatosporales</taxon>
        <taxon>Streptomycetaceae</taxon>
        <taxon>Streptomyces</taxon>
    </lineage>
</organism>
<dbReference type="AlphaFoldDB" id="A0A5P8KIR2"/>
<dbReference type="EMBL" id="CP045096">
    <property type="protein sequence ID" value="QFR02420.1"/>
    <property type="molecule type" value="Genomic_DNA"/>
</dbReference>
<dbReference type="InterPro" id="IPR012337">
    <property type="entry name" value="RNaseH-like_sf"/>
</dbReference>
<sequence length="245" mass="26879">MSLLLSGARRETLAEVSRFRGDFYACLTARGDELFELADAVLCADGPVRSPVDLTLAPEHRRGHGGMYGGLNKGRIDAEQLRTVLAGLPLPRFPDGRLVLAVDVSPWFRSDAPCSAERLFCHVYGRAKSASRFIPGWPYSFVAVLEPGRTSWTTIVDVVRLGPVDDATAVTAAQLRDVVERLMAAGQWVSGDPEIVIVGDAGYDITRLSWVLRDLPVELVGRVRSDRVMRLPKPPRVYDPQGGRP</sequence>